<accession>A0ABX6ITG1</accession>
<organism evidence="1 2">
    <name type="scientific">Chlamydia suis</name>
    <dbReference type="NCBI Taxonomy" id="83559"/>
    <lineage>
        <taxon>Bacteria</taxon>
        <taxon>Pseudomonadati</taxon>
        <taxon>Chlamydiota</taxon>
        <taxon>Chlamydiia</taxon>
        <taxon>Chlamydiales</taxon>
        <taxon>Chlamydiaceae</taxon>
        <taxon>Chlamydia/Chlamydophila group</taxon>
        <taxon>Chlamydia</taxon>
    </lineage>
</organism>
<protein>
    <submittedName>
        <fullName evidence="1">Uncharacterized protein</fullName>
    </submittedName>
</protein>
<sequence>MFFRKDLQGFLQVFFLHSALEGRFQPKNFLIFLKKCFCKLPSFFTGKEEKW</sequence>
<gene>
    <name evidence="1" type="primary">hypothetical protein</name>
    <name evidence="1" type="ORF">Chls_536</name>
</gene>
<proteinExistence type="predicted"/>
<evidence type="ECO:0000313" key="1">
    <source>
        <dbReference type="EMBL" id="QHP83411.1"/>
    </source>
</evidence>
<name>A0ABX6ITG1_9CHLA</name>
<keyword evidence="2" id="KW-1185">Reference proteome</keyword>
<dbReference type="Proteomes" id="UP000512184">
    <property type="component" value="Chromosome"/>
</dbReference>
<reference evidence="1" key="1">
    <citation type="submission" date="2019-01" db="EMBL/GenBank/DDBJ databases">
        <title>Whole genome sequencing and annotation enables comparative genome analysis that reveals unique features of the Chlamydia suis R19 Genome.</title>
        <authorList>
            <person name="Dimond Z.E."/>
        </authorList>
    </citation>
    <scope>NUCLEOTIDE SEQUENCE [LARGE SCALE GENOMIC DNA]</scope>
    <source>
        <strain evidence="1">R19</strain>
    </source>
</reference>
<dbReference type="EMBL" id="CP035278">
    <property type="protein sequence ID" value="QHP83411.1"/>
    <property type="molecule type" value="Genomic_DNA"/>
</dbReference>
<evidence type="ECO:0000313" key="2">
    <source>
        <dbReference type="Proteomes" id="UP000512184"/>
    </source>
</evidence>